<protein>
    <submittedName>
        <fullName evidence="1">Uncharacterized protein</fullName>
    </submittedName>
</protein>
<accession>A0A8S5SVD5</accession>
<organism evidence="1">
    <name type="scientific">Siphoviridae sp. ctKwY15</name>
    <dbReference type="NCBI Taxonomy" id="2827843"/>
    <lineage>
        <taxon>Viruses</taxon>
        <taxon>Duplodnaviria</taxon>
        <taxon>Heunggongvirae</taxon>
        <taxon>Uroviricota</taxon>
        <taxon>Caudoviricetes</taxon>
    </lineage>
</organism>
<sequence>MKHRFIEFLSSAANPCASSVAFLVIHIYFVRSLTHIILQFEITKPFSKNLLILAYF</sequence>
<proteinExistence type="predicted"/>
<evidence type="ECO:0000313" key="1">
    <source>
        <dbReference type="EMBL" id="DAF54506.1"/>
    </source>
</evidence>
<reference evidence="1" key="1">
    <citation type="journal article" date="2021" name="Proc. Natl. Acad. Sci. U.S.A.">
        <title>A Catalog of Tens of Thousands of Viruses from Human Metagenomes Reveals Hidden Associations with Chronic Diseases.</title>
        <authorList>
            <person name="Tisza M.J."/>
            <person name="Buck C.B."/>
        </authorList>
    </citation>
    <scope>NUCLEOTIDE SEQUENCE</scope>
    <source>
        <strain evidence="1">CtKwY15</strain>
    </source>
</reference>
<name>A0A8S5SVD5_9CAUD</name>
<dbReference type="EMBL" id="BK032679">
    <property type="protein sequence ID" value="DAF54506.1"/>
    <property type="molecule type" value="Genomic_DNA"/>
</dbReference>